<dbReference type="EMBL" id="PKMF04000561">
    <property type="protein sequence ID" value="KAK7825926.1"/>
    <property type="molecule type" value="Genomic_DNA"/>
</dbReference>
<keyword evidence="2 8" id="KW-0812">Transmembrane</keyword>
<evidence type="ECO:0000256" key="1">
    <source>
        <dbReference type="ARBA" id="ARBA00004479"/>
    </source>
</evidence>
<keyword evidence="7" id="KW-0325">Glycoprotein</keyword>
<dbReference type="Proteomes" id="UP000237347">
    <property type="component" value="Unassembled WGS sequence"/>
</dbReference>
<organism evidence="9 10">
    <name type="scientific">Quercus suber</name>
    <name type="common">Cork oak</name>
    <dbReference type="NCBI Taxonomy" id="58331"/>
    <lineage>
        <taxon>Eukaryota</taxon>
        <taxon>Viridiplantae</taxon>
        <taxon>Streptophyta</taxon>
        <taxon>Embryophyta</taxon>
        <taxon>Tracheophyta</taxon>
        <taxon>Spermatophyta</taxon>
        <taxon>Magnoliopsida</taxon>
        <taxon>eudicotyledons</taxon>
        <taxon>Gunneridae</taxon>
        <taxon>Pentapetalae</taxon>
        <taxon>rosids</taxon>
        <taxon>fabids</taxon>
        <taxon>Fagales</taxon>
        <taxon>Fagaceae</taxon>
        <taxon>Quercus</taxon>
    </lineage>
</organism>
<comment type="subcellular location">
    <subcellularLocation>
        <location evidence="1">Membrane</location>
        <topology evidence="1">Single-pass type I membrane protein</topology>
    </subcellularLocation>
</comment>
<dbReference type="PANTHER" id="PTHR48063:SF101">
    <property type="entry name" value="LRR RECEPTOR-LIKE SERINE_THREONINE-PROTEIN KINASE FLS2"/>
    <property type="match status" value="1"/>
</dbReference>
<comment type="caution">
    <text evidence="9">The sequence shown here is derived from an EMBL/GenBank/DDBJ whole genome shotgun (WGS) entry which is preliminary data.</text>
</comment>
<evidence type="ECO:0000256" key="2">
    <source>
        <dbReference type="ARBA" id="ARBA00022692"/>
    </source>
</evidence>
<evidence type="ECO:0000313" key="9">
    <source>
        <dbReference type="EMBL" id="KAK7825926.1"/>
    </source>
</evidence>
<dbReference type="PANTHER" id="PTHR48063">
    <property type="entry name" value="LRR RECEPTOR-LIKE KINASE"/>
    <property type="match status" value="1"/>
</dbReference>
<dbReference type="Pfam" id="PF13855">
    <property type="entry name" value="LRR_8"/>
    <property type="match status" value="1"/>
</dbReference>
<keyword evidence="3" id="KW-0732">Signal</keyword>
<gene>
    <name evidence="9" type="primary">EIX2_39</name>
    <name evidence="9" type="ORF">CFP56_032649</name>
</gene>
<dbReference type="InterPro" id="IPR001611">
    <property type="entry name" value="Leu-rich_rpt"/>
</dbReference>
<evidence type="ECO:0000256" key="4">
    <source>
        <dbReference type="ARBA" id="ARBA00022989"/>
    </source>
</evidence>
<dbReference type="InterPro" id="IPR046956">
    <property type="entry name" value="RLP23-like"/>
</dbReference>
<dbReference type="Pfam" id="PF00560">
    <property type="entry name" value="LRR_1"/>
    <property type="match status" value="4"/>
</dbReference>
<keyword evidence="6" id="KW-0675">Receptor</keyword>
<feature type="transmembrane region" description="Helical" evidence="8">
    <location>
        <begin position="336"/>
        <end position="359"/>
    </location>
</feature>
<evidence type="ECO:0000256" key="8">
    <source>
        <dbReference type="SAM" id="Phobius"/>
    </source>
</evidence>
<keyword evidence="10" id="KW-1185">Reference proteome</keyword>
<dbReference type="GO" id="GO:0016020">
    <property type="term" value="C:membrane"/>
    <property type="evidence" value="ECO:0007669"/>
    <property type="project" value="UniProtKB-SubCell"/>
</dbReference>
<protein>
    <submittedName>
        <fullName evidence="9">Receptor-like protein eix2</fullName>
    </submittedName>
</protein>
<evidence type="ECO:0000256" key="6">
    <source>
        <dbReference type="ARBA" id="ARBA00023170"/>
    </source>
</evidence>
<keyword evidence="4 8" id="KW-1133">Transmembrane helix</keyword>
<evidence type="ECO:0000256" key="7">
    <source>
        <dbReference type="ARBA" id="ARBA00023180"/>
    </source>
</evidence>
<name>A0AAW0JIK7_QUESU</name>
<evidence type="ECO:0000313" key="10">
    <source>
        <dbReference type="Proteomes" id="UP000237347"/>
    </source>
</evidence>
<keyword evidence="5 8" id="KW-0472">Membrane</keyword>
<dbReference type="AlphaFoldDB" id="A0AAW0JIK7"/>
<dbReference type="SUPFAM" id="SSF52058">
    <property type="entry name" value="L domain-like"/>
    <property type="match status" value="1"/>
</dbReference>
<sequence>MSTVNLNKVYNWPHVVNKLPYLTSLFLYSSNLPNIFSVPLYYSGCSNPTLVLLNLISLLTNFKNKLSCTGPIFSLCEVQNRNLYFLDLSNNQLSRRIPDSCWMHLEEFVILNLANNHFHGTIPSSVGFLHEIVTLDLGNNNFCGKLPSSLKNCTKLIFFNLNQNDLSGQIPMWLGISHPNLVVLILRSNYFYGAIPTHFCNLAHLQILDLALNQISGSMPKCLNNLTALTQKGSPNATITHYYTVNSKSLFYMLYADHMFFMWKGKEHEYKNILGLLKSIDLSSNNLTGRIPGEIVELVGLVSLNLSRNQIAQNPAMNRSREHAGMQDEREGFISIGFYVSAALGFIAGFWGVVGTLVLNMALRVAYFRFLNDFKDRLMWQYQ</sequence>
<evidence type="ECO:0000256" key="3">
    <source>
        <dbReference type="ARBA" id="ARBA00022729"/>
    </source>
</evidence>
<dbReference type="Gene3D" id="3.80.10.10">
    <property type="entry name" value="Ribonuclease Inhibitor"/>
    <property type="match status" value="1"/>
</dbReference>
<reference evidence="9 10" key="1">
    <citation type="journal article" date="2018" name="Sci. Data">
        <title>The draft genome sequence of cork oak.</title>
        <authorList>
            <person name="Ramos A.M."/>
            <person name="Usie A."/>
            <person name="Barbosa P."/>
            <person name="Barros P.M."/>
            <person name="Capote T."/>
            <person name="Chaves I."/>
            <person name="Simoes F."/>
            <person name="Abreu I."/>
            <person name="Carrasquinho I."/>
            <person name="Faro C."/>
            <person name="Guimaraes J.B."/>
            <person name="Mendonca D."/>
            <person name="Nobrega F."/>
            <person name="Rodrigues L."/>
            <person name="Saibo N.J.M."/>
            <person name="Varela M.C."/>
            <person name="Egas C."/>
            <person name="Matos J."/>
            <person name="Miguel C.M."/>
            <person name="Oliveira M.M."/>
            <person name="Ricardo C.P."/>
            <person name="Goncalves S."/>
        </authorList>
    </citation>
    <scope>NUCLEOTIDE SEQUENCE [LARGE SCALE GENOMIC DNA]</scope>
    <source>
        <strain evidence="10">cv. HL8</strain>
    </source>
</reference>
<accession>A0AAW0JIK7</accession>
<evidence type="ECO:0000256" key="5">
    <source>
        <dbReference type="ARBA" id="ARBA00023136"/>
    </source>
</evidence>
<proteinExistence type="predicted"/>
<dbReference type="InterPro" id="IPR032675">
    <property type="entry name" value="LRR_dom_sf"/>
</dbReference>